<dbReference type="EMBL" id="JAAAIN010000712">
    <property type="protein sequence ID" value="KAG0311480.1"/>
    <property type="molecule type" value="Genomic_DNA"/>
</dbReference>
<sequence>MQAQTAATADTRADVSHYKLMLAKLATDRQRLKTIQSITRKVEVKRELLPDYEAYVTGALESAPGVQDEVLITVMVWRIDAGDYVGALTIAEYALKKGLTLPDPYERTLATFVTEQIAEAALSEGESFDLTLLTQLAALTERHDMPDPVRAKLHKALGMVLQASDPDHALAHYRHALTLAPRCGVKKEIERLERQLTVFPQPSDAEKTRL</sequence>
<gene>
    <name evidence="1" type="ORF">BGZ97_011853</name>
</gene>
<dbReference type="AlphaFoldDB" id="A0A9P6R2S6"/>
<keyword evidence="2" id="KW-1185">Reference proteome</keyword>
<evidence type="ECO:0000313" key="2">
    <source>
        <dbReference type="Proteomes" id="UP000823405"/>
    </source>
</evidence>
<name>A0A9P6R2S6_9FUNG</name>
<reference evidence="1" key="1">
    <citation type="journal article" date="2020" name="Fungal Divers.">
        <title>Resolving the Mortierellaceae phylogeny through synthesis of multi-gene phylogenetics and phylogenomics.</title>
        <authorList>
            <person name="Vandepol N."/>
            <person name="Liber J."/>
            <person name="Desiro A."/>
            <person name="Na H."/>
            <person name="Kennedy M."/>
            <person name="Barry K."/>
            <person name="Grigoriev I.V."/>
            <person name="Miller A.N."/>
            <person name="O'Donnell K."/>
            <person name="Stajich J.E."/>
            <person name="Bonito G."/>
        </authorList>
    </citation>
    <scope>NUCLEOTIDE SEQUENCE</scope>
    <source>
        <strain evidence="1">NVP60</strain>
    </source>
</reference>
<evidence type="ECO:0000313" key="1">
    <source>
        <dbReference type="EMBL" id="KAG0311480.1"/>
    </source>
</evidence>
<organism evidence="1 2">
    <name type="scientific">Linnemannia gamsii</name>
    <dbReference type="NCBI Taxonomy" id="64522"/>
    <lineage>
        <taxon>Eukaryota</taxon>
        <taxon>Fungi</taxon>
        <taxon>Fungi incertae sedis</taxon>
        <taxon>Mucoromycota</taxon>
        <taxon>Mortierellomycotina</taxon>
        <taxon>Mortierellomycetes</taxon>
        <taxon>Mortierellales</taxon>
        <taxon>Mortierellaceae</taxon>
        <taxon>Linnemannia</taxon>
    </lineage>
</organism>
<proteinExistence type="predicted"/>
<dbReference type="GO" id="GO:0004519">
    <property type="term" value="F:endonuclease activity"/>
    <property type="evidence" value="ECO:0007669"/>
    <property type="project" value="InterPro"/>
</dbReference>
<dbReference type="Proteomes" id="UP000823405">
    <property type="component" value="Unassembled WGS sequence"/>
</dbReference>
<dbReference type="OrthoDB" id="5597173at2759"/>
<dbReference type="GO" id="GO:0003677">
    <property type="term" value="F:DNA binding"/>
    <property type="evidence" value="ECO:0007669"/>
    <property type="project" value="InterPro"/>
</dbReference>
<protein>
    <submittedName>
        <fullName evidence="1">Uncharacterized protein</fullName>
    </submittedName>
</protein>
<comment type="caution">
    <text evidence="1">The sequence shown here is derived from an EMBL/GenBank/DDBJ whole genome shotgun (WGS) entry which is preliminary data.</text>
</comment>
<dbReference type="Pfam" id="PF05944">
    <property type="entry name" value="Phage_term_smal"/>
    <property type="match status" value="1"/>
</dbReference>
<accession>A0A9P6R2S6</accession>
<dbReference type="InterPro" id="IPR010270">
    <property type="entry name" value="Phage_P2_GpM"/>
</dbReference>